<dbReference type="EMBL" id="AGSN01000040">
    <property type="protein sequence ID" value="EHH13549.1"/>
    <property type="molecule type" value="Genomic_DNA"/>
</dbReference>
<keyword evidence="3" id="KW-0520">NAD</keyword>
<dbReference type="Pfam" id="PF00171">
    <property type="entry name" value="Aldedh"/>
    <property type="match status" value="1"/>
</dbReference>
<evidence type="ECO:0000256" key="1">
    <source>
        <dbReference type="ARBA" id="ARBA00009986"/>
    </source>
</evidence>
<comment type="similarity">
    <text evidence="1">Belongs to the aldehyde dehydrogenase family.</text>
</comment>
<organism evidence="5 6">
    <name type="scientific">Mesorhizobium amorphae CCNWGS0123</name>
    <dbReference type="NCBI Taxonomy" id="1082933"/>
    <lineage>
        <taxon>Bacteria</taxon>
        <taxon>Pseudomonadati</taxon>
        <taxon>Pseudomonadota</taxon>
        <taxon>Alphaproteobacteria</taxon>
        <taxon>Hyphomicrobiales</taxon>
        <taxon>Phyllobacteriaceae</taxon>
        <taxon>Mesorhizobium</taxon>
    </lineage>
</organism>
<dbReference type="InterPro" id="IPR015590">
    <property type="entry name" value="Aldehyde_DH_dom"/>
</dbReference>
<dbReference type="InterPro" id="IPR016161">
    <property type="entry name" value="Ald_DH/histidinol_DH"/>
</dbReference>
<feature type="domain" description="Aldehyde dehydrogenase" evidence="4">
    <location>
        <begin position="15"/>
        <end position="80"/>
    </location>
</feature>
<evidence type="ECO:0000313" key="6">
    <source>
        <dbReference type="Proteomes" id="UP000002949"/>
    </source>
</evidence>
<gene>
    <name evidence="5" type="ORF">MEA186_03199</name>
</gene>
<dbReference type="GO" id="GO:0016491">
    <property type="term" value="F:oxidoreductase activity"/>
    <property type="evidence" value="ECO:0007669"/>
    <property type="project" value="UniProtKB-KW"/>
</dbReference>
<protein>
    <submittedName>
        <fullName evidence="5">Aldehyde dehydrogenase</fullName>
    </submittedName>
</protein>
<feature type="non-terminal residue" evidence="5">
    <location>
        <position position="81"/>
    </location>
</feature>
<dbReference type="SUPFAM" id="SSF53720">
    <property type="entry name" value="ALDH-like"/>
    <property type="match status" value="1"/>
</dbReference>
<name>G6Y3Y7_9HYPH</name>
<dbReference type="PANTHER" id="PTHR42986:SF1">
    <property type="entry name" value="BENZALDEHYDE DEHYDROGENASE YFMT"/>
    <property type="match status" value="1"/>
</dbReference>
<proteinExistence type="inferred from homology"/>
<evidence type="ECO:0000256" key="3">
    <source>
        <dbReference type="ARBA" id="ARBA00023027"/>
    </source>
</evidence>
<keyword evidence="6" id="KW-1185">Reference proteome</keyword>
<accession>G6Y3Y7</accession>
<evidence type="ECO:0000313" key="5">
    <source>
        <dbReference type="EMBL" id="EHH13549.1"/>
    </source>
</evidence>
<dbReference type="Proteomes" id="UP000002949">
    <property type="component" value="Unassembled WGS sequence"/>
</dbReference>
<sequence>MPNATSYQFFINGRWRAGSDGITLPVTNPATEKVFGSVAAASASDLDEALASAERSRRAWSSRPAKERGEILVAAARILAT</sequence>
<keyword evidence="2" id="KW-0560">Oxidoreductase</keyword>
<dbReference type="Gene3D" id="3.40.605.10">
    <property type="entry name" value="Aldehyde Dehydrogenase, Chain A, domain 1"/>
    <property type="match status" value="1"/>
</dbReference>
<dbReference type="InterPro" id="IPR016162">
    <property type="entry name" value="Ald_DH_N"/>
</dbReference>
<evidence type="ECO:0000259" key="4">
    <source>
        <dbReference type="Pfam" id="PF00171"/>
    </source>
</evidence>
<dbReference type="AlphaFoldDB" id="G6Y3Y7"/>
<dbReference type="eggNOG" id="COG1012">
    <property type="taxonomic scope" value="Bacteria"/>
</dbReference>
<dbReference type="PANTHER" id="PTHR42986">
    <property type="entry name" value="BENZALDEHYDE DEHYDROGENASE YFMT"/>
    <property type="match status" value="1"/>
</dbReference>
<evidence type="ECO:0000256" key="2">
    <source>
        <dbReference type="ARBA" id="ARBA00023002"/>
    </source>
</evidence>
<dbReference type="RefSeq" id="WP_006200073.1">
    <property type="nucleotide sequence ID" value="NZ_AGSN01000040.1"/>
</dbReference>
<reference evidence="5 6" key="1">
    <citation type="journal article" date="2012" name="J. Bacteriol.">
        <title>Draft Genome Sequence of Plant Growth-Promoting Rhizobium Mesorhizobium amorphae, Isolated from Zinc-Lead Mine Tailings.</title>
        <authorList>
            <person name="Hao X."/>
            <person name="Lin Y."/>
            <person name="Johnstone L."/>
            <person name="Baltrus D.A."/>
            <person name="Miller S.J."/>
            <person name="Wei G."/>
            <person name="Rensing C."/>
        </authorList>
    </citation>
    <scope>NUCLEOTIDE SEQUENCE [LARGE SCALE GENOMIC DNA]</scope>
    <source>
        <strain evidence="5 6">CCNWGS0123</strain>
    </source>
</reference>